<name>A7NKE4_ROSCS</name>
<keyword evidence="3" id="KW-1185">Reference proteome</keyword>
<dbReference type="EMBL" id="CP000804">
    <property type="protein sequence ID" value="ABU57964.1"/>
    <property type="molecule type" value="Genomic_DNA"/>
</dbReference>
<reference evidence="2 3" key="1">
    <citation type="submission" date="2007-08" db="EMBL/GenBank/DDBJ databases">
        <title>Complete sequence of Roseiflexus castenholzii DSM 13941.</title>
        <authorList>
            <consortium name="US DOE Joint Genome Institute"/>
            <person name="Copeland A."/>
            <person name="Lucas S."/>
            <person name="Lapidus A."/>
            <person name="Barry K."/>
            <person name="Glavina del Rio T."/>
            <person name="Dalin E."/>
            <person name="Tice H."/>
            <person name="Pitluck S."/>
            <person name="Thompson L.S."/>
            <person name="Brettin T."/>
            <person name="Bruce D."/>
            <person name="Detter J.C."/>
            <person name="Han C."/>
            <person name="Tapia R."/>
            <person name="Schmutz J."/>
            <person name="Larimer F."/>
            <person name="Land M."/>
            <person name="Hauser L."/>
            <person name="Kyrpides N."/>
            <person name="Mikhailova N."/>
            <person name="Bryant D.A."/>
            <person name="Hanada S."/>
            <person name="Tsukatani Y."/>
            <person name="Richardson P."/>
        </authorList>
    </citation>
    <scope>NUCLEOTIDE SEQUENCE [LARGE SCALE GENOMIC DNA]</scope>
    <source>
        <strain evidence="3">DSM 13941 / HLO8</strain>
    </source>
</reference>
<feature type="region of interest" description="Disordered" evidence="1">
    <location>
        <begin position="1"/>
        <end position="33"/>
    </location>
</feature>
<accession>A7NKE4</accession>
<sequence length="136" mass="14644">MRNRRAGVNISLPEAHHRSRSGQMQRDRLPGASPGFRAQRIAAGTPDVLAVQMPATRVVLDVVPDGMQSAFVAYDVVVIIALPDWSARCAGQCADSFGDKNMRLVGCNRIPAIGWIGGGVGCGRRMSYRLLHSLGM</sequence>
<dbReference type="AlphaFoldDB" id="A7NKE4"/>
<organism evidence="2 3">
    <name type="scientific">Roseiflexus castenholzii (strain DSM 13941 / HLO8)</name>
    <dbReference type="NCBI Taxonomy" id="383372"/>
    <lineage>
        <taxon>Bacteria</taxon>
        <taxon>Bacillati</taxon>
        <taxon>Chloroflexota</taxon>
        <taxon>Chloroflexia</taxon>
        <taxon>Chloroflexales</taxon>
        <taxon>Roseiflexineae</taxon>
        <taxon>Roseiflexaceae</taxon>
        <taxon>Roseiflexus</taxon>
    </lineage>
</organism>
<evidence type="ECO:0000256" key="1">
    <source>
        <dbReference type="SAM" id="MobiDB-lite"/>
    </source>
</evidence>
<dbReference type="KEGG" id="rca:Rcas_1873"/>
<protein>
    <submittedName>
        <fullName evidence="2">Uncharacterized protein</fullName>
    </submittedName>
</protein>
<gene>
    <name evidence="2" type="ordered locus">Rcas_1873</name>
</gene>
<evidence type="ECO:0000313" key="2">
    <source>
        <dbReference type="EMBL" id="ABU57964.1"/>
    </source>
</evidence>
<proteinExistence type="predicted"/>
<dbReference type="HOGENOM" id="CLU_1873875_0_0_0"/>
<dbReference type="Proteomes" id="UP000000263">
    <property type="component" value="Chromosome"/>
</dbReference>
<evidence type="ECO:0000313" key="3">
    <source>
        <dbReference type="Proteomes" id="UP000000263"/>
    </source>
</evidence>